<protein>
    <recommendedName>
        <fullName evidence="3">AA1-like domain-containing protein</fullName>
    </recommendedName>
</protein>
<evidence type="ECO:0008006" key="3">
    <source>
        <dbReference type="Google" id="ProtNLM"/>
    </source>
</evidence>
<dbReference type="Proteomes" id="UP000799421">
    <property type="component" value="Unassembled WGS sequence"/>
</dbReference>
<organism evidence="1 2">
    <name type="scientific">Piedraia hortae CBS 480.64</name>
    <dbReference type="NCBI Taxonomy" id="1314780"/>
    <lineage>
        <taxon>Eukaryota</taxon>
        <taxon>Fungi</taxon>
        <taxon>Dikarya</taxon>
        <taxon>Ascomycota</taxon>
        <taxon>Pezizomycotina</taxon>
        <taxon>Dothideomycetes</taxon>
        <taxon>Dothideomycetidae</taxon>
        <taxon>Capnodiales</taxon>
        <taxon>Piedraiaceae</taxon>
        <taxon>Piedraia</taxon>
    </lineage>
</organism>
<evidence type="ECO:0000313" key="2">
    <source>
        <dbReference type="Proteomes" id="UP000799421"/>
    </source>
</evidence>
<evidence type="ECO:0000313" key="1">
    <source>
        <dbReference type="EMBL" id="KAF2860237.1"/>
    </source>
</evidence>
<gene>
    <name evidence="1" type="ORF">K470DRAFT_217541</name>
</gene>
<dbReference type="AlphaFoldDB" id="A0A6A7BZ31"/>
<dbReference type="EMBL" id="MU005984">
    <property type="protein sequence ID" value="KAF2860237.1"/>
    <property type="molecule type" value="Genomic_DNA"/>
</dbReference>
<reference evidence="1" key="1">
    <citation type="journal article" date="2020" name="Stud. Mycol.">
        <title>101 Dothideomycetes genomes: a test case for predicting lifestyles and emergence of pathogens.</title>
        <authorList>
            <person name="Haridas S."/>
            <person name="Albert R."/>
            <person name="Binder M."/>
            <person name="Bloem J."/>
            <person name="Labutti K."/>
            <person name="Salamov A."/>
            <person name="Andreopoulos B."/>
            <person name="Baker S."/>
            <person name="Barry K."/>
            <person name="Bills G."/>
            <person name="Bluhm B."/>
            <person name="Cannon C."/>
            <person name="Castanera R."/>
            <person name="Culley D."/>
            <person name="Daum C."/>
            <person name="Ezra D."/>
            <person name="Gonzalez J."/>
            <person name="Henrissat B."/>
            <person name="Kuo A."/>
            <person name="Liang C."/>
            <person name="Lipzen A."/>
            <person name="Lutzoni F."/>
            <person name="Magnuson J."/>
            <person name="Mondo S."/>
            <person name="Nolan M."/>
            <person name="Ohm R."/>
            <person name="Pangilinan J."/>
            <person name="Park H.-J."/>
            <person name="Ramirez L."/>
            <person name="Alfaro M."/>
            <person name="Sun H."/>
            <person name="Tritt A."/>
            <person name="Yoshinaga Y."/>
            <person name="Zwiers L.-H."/>
            <person name="Turgeon B."/>
            <person name="Goodwin S."/>
            <person name="Spatafora J."/>
            <person name="Crous P."/>
            <person name="Grigoriev I."/>
        </authorList>
    </citation>
    <scope>NUCLEOTIDE SEQUENCE</scope>
    <source>
        <strain evidence="1">CBS 480.64</strain>
    </source>
</reference>
<dbReference type="OrthoDB" id="5395704at2759"/>
<keyword evidence="2" id="KW-1185">Reference proteome</keyword>
<proteinExistence type="predicted"/>
<sequence>MLISFLATLVSSARNFAGTPLELTNIAILDDGNTTLSFDVYNPDPLANTRATCGAIWETSSNAYPTVSYKACANSTFGWQMKEFHSLNTFSLNILHTFHDPSVGQPPYDVVTVFAEGDIASTTVPCDANGHSCKQADATVIKATVTAASS</sequence>
<name>A0A6A7BZ31_9PEZI</name>
<accession>A0A6A7BZ31</accession>